<protein>
    <submittedName>
        <fullName evidence="1">Uncharacterized protein</fullName>
    </submittedName>
</protein>
<evidence type="ECO:0000313" key="1">
    <source>
        <dbReference type="EMBL" id="AIF72111.1"/>
    </source>
</evidence>
<sequence>MLLIMEEKAMIGKGVRIYSIIGENGRYMVVGGLRLKGNKKLVDEIAEVPASNIEEVKEIIMRGEIKKYSILGK</sequence>
<name>A0A075M4T4_9CAUD</name>
<organism evidence="1 2">
    <name type="scientific">Bacillus phage Riley</name>
    <dbReference type="NCBI Taxonomy" id="1486662"/>
    <lineage>
        <taxon>Viruses</taxon>
        <taxon>Duplodnaviria</taxon>
        <taxon>Heunggongvirae</taxon>
        <taxon>Uroviricota</taxon>
        <taxon>Caudoviricetes</taxon>
        <taxon>Herelleviridae</taxon>
        <taxon>Bastillevirinae</taxon>
        <taxon>Bequatrovirus</taxon>
        <taxon>Bequatrovirus riley</taxon>
    </lineage>
</organism>
<dbReference type="EMBL" id="KJ489402">
    <property type="protein sequence ID" value="AIF72111.1"/>
    <property type="molecule type" value="Genomic_DNA"/>
</dbReference>
<evidence type="ECO:0000313" key="2">
    <source>
        <dbReference type="Proteomes" id="UP000028561"/>
    </source>
</evidence>
<accession>A0A075M4T4</accession>
<dbReference type="GeneID" id="20283222"/>
<dbReference type="RefSeq" id="YP_009056000.1">
    <property type="nucleotide sequence ID" value="NC_024788.1"/>
</dbReference>
<reference evidence="2" key="1">
    <citation type="submission" date="2014-09" db="EMBL/GenBank/DDBJ databases">
        <title>Genomic characterization and comparison of seven Myoviridae bacteriophage infecting Bacillus thuringiensis.</title>
        <authorList>
            <person name="Sauder A.B."/>
            <person name="McKenzie Q.R."/>
            <person name="Temple L.M."/>
            <person name="Alexis B.K."/>
            <person name="Al-Atrache Z."/>
            <person name="Lewis L.O."/>
            <person name="Loesser-Casey K.E."/>
            <person name="Mitchell K.J."/>
        </authorList>
    </citation>
    <scope>NUCLEOTIDE SEQUENCE [LARGE SCALE GENOMIC DNA]</scope>
</reference>
<dbReference type="Proteomes" id="UP000028561">
    <property type="component" value="Segment"/>
</dbReference>
<proteinExistence type="predicted"/>
<dbReference type="KEGG" id="vg:20283222"/>
<reference evidence="1 2" key="2">
    <citation type="journal article" date="2016" name="Virology (Lond)">
        <title>Genomic characterization and comparison of seven Myoviridae bacteriophage infecting Bacillus thuringiensis.</title>
        <authorList>
            <person name="Sauder A.B."/>
            <person name="Quinn M.R."/>
            <person name="Brouillette A."/>
            <person name="Caruso S."/>
            <person name="Cresawn S."/>
            <person name="Erill I."/>
            <person name="Lewis L."/>
            <person name="Loesser-Casey K."/>
            <person name="Pate M."/>
            <person name="Scott C."/>
            <person name="Stockwell S."/>
            <person name="Temple L."/>
        </authorList>
    </citation>
    <scope>NUCLEOTIDE SEQUENCE [LARGE SCALE GENOMIC DNA]</scope>
</reference>
<keyword evidence="2" id="KW-1185">Reference proteome</keyword>